<protein>
    <recommendedName>
        <fullName evidence="2">Nuclear pore complex NUP2/50/61 domain-containing protein</fullName>
    </recommendedName>
</protein>
<dbReference type="AlphaFoldDB" id="A0A813DEZ0"/>
<dbReference type="OMA" id="FWRVQVE"/>
<organism evidence="3 4">
    <name type="scientific">Polarella glacialis</name>
    <name type="common">Dinoflagellate</name>
    <dbReference type="NCBI Taxonomy" id="89957"/>
    <lineage>
        <taxon>Eukaryota</taxon>
        <taxon>Sar</taxon>
        <taxon>Alveolata</taxon>
        <taxon>Dinophyceae</taxon>
        <taxon>Suessiales</taxon>
        <taxon>Suessiaceae</taxon>
        <taxon>Polarella</taxon>
    </lineage>
</organism>
<keyword evidence="4" id="KW-1185">Reference proteome</keyword>
<feature type="compositionally biased region" description="Basic and acidic residues" evidence="1">
    <location>
        <begin position="889"/>
        <end position="901"/>
    </location>
</feature>
<reference evidence="3" key="1">
    <citation type="submission" date="2021-02" db="EMBL/GenBank/DDBJ databases">
        <authorList>
            <person name="Dougan E. K."/>
            <person name="Rhodes N."/>
            <person name="Thang M."/>
            <person name="Chan C."/>
        </authorList>
    </citation>
    <scope>NUCLEOTIDE SEQUENCE</scope>
</reference>
<feature type="domain" description="Nuclear pore complex NUP2/50/61" evidence="2">
    <location>
        <begin position="776"/>
        <end position="857"/>
    </location>
</feature>
<dbReference type="Pfam" id="PF08911">
    <property type="entry name" value="NUP50"/>
    <property type="match status" value="1"/>
</dbReference>
<feature type="region of interest" description="Disordered" evidence="1">
    <location>
        <begin position="876"/>
        <end position="901"/>
    </location>
</feature>
<gene>
    <name evidence="3" type="ORF">PGLA1383_LOCUS3105</name>
</gene>
<dbReference type="GO" id="GO:0005643">
    <property type="term" value="C:nuclear pore"/>
    <property type="evidence" value="ECO:0007669"/>
    <property type="project" value="InterPro"/>
</dbReference>
<evidence type="ECO:0000256" key="1">
    <source>
        <dbReference type="SAM" id="MobiDB-lite"/>
    </source>
</evidence>
<dbReference type="InterPro" id="IPR015007">
    <property type="entry name" value="NUP2/50/61"/>
</dbReference>
<feature type="region of interest" description="Disordered" evidence="1">
    <location>
        <begin position="27"/>
        <end position="87"/>
    </location>
</feature>
<accession>A0A813DEZ0</accession>
<feature type="region of interest" description="Disordered" evidence="1">
    <location>
        <begin position="750"/>
        <end position="805"/>
    </location>
</feature>
<sequence length="1185" mass="116102">VLAPALPPEDKAVAADDDDVVEVVDAKPKMHGGLEREAGSKLGARPAFGGSSGTFEDVAFDSTGKTDSKRKRGVPEQAPDEGKLSDLAPKISVVAEVAETAAQKDEMVGHFQQVGEQDGEASSATVKDSVVKVATSEDFWRVQVEAIYRRRNYHKLGDVPKLMEKHKGKEAILYSKVCKRYDLNPKKFYADPAAWDAEDKDVKDDGDGETGLSAESGVLSEASGAFVSPPGGSSGAFAGGSTAAKTVEGSGSGGLFSTGSFAESLFSAPPAGSSSGTINLFSSAGSTKVVARFGNVVAGTGGLFTGASPGSTGGLFAASGDDTVRFSSGTGGLFGASAVGGSSKATSDTRPTLGSSSSCSIPGDLFGSALPGSGSSLFDKVDSGTGGVSLFSTGKTSKSSSGSLGDIFGGAPIASKSVGDLAGGAPNASKSASLFGTADSGSGSGSLFASAASGSFAGGSSFGNLFGTTSTTSSVSGPTPGNIFGSETVAATSSSSMFGTADGGSGSSTLANLFGTNSLSGISATGDLFKSGGAASKAGSPVGDAGVLAGGSLFGLGGGASSSTSFSPFAPSTTTNSSLVTASSSGALFGTASNETGGASLFSSASNDGASSLFGTGKTSKSSTGSLGDLFGGAPDASKVASLFGTADSGSGSGSLFASAASGSFASGSSFGNLFGTTGTTNSVSGLTPGNIFGSETVAASSSSSLFGEDRGGTASTSLFGAPSSDSVAGSLFGTTSISSSTAKPFSFGAGSAAPEPVLHSEDSAPPGKKARQGVAKRMASSAVEEEDDGEEADGAALRQKAAPEVLARRKIVKGRRTAGAKPETSEPALSVPAASPISFAVEEPSSASPNPFAGFAAASAPEAASQSKHLAGILQSGGGEKLVETTAEDTKASKETSEAFREVPAGAVDVDAAPVKVETREDFWRVQVEAIYRKRNPYKLEEVPKLLEKYKGKEVVLYKKVCQRYDLDSSKFYTNPEAWASEEKEFKEDDAEDGGSAAAISGNSLFSASSSGSLFSVAATGTGGSLFGTTGSSLFGSGSVQNLFGDLGGSASASSSVFGAATSSSFVFGTGSSGSDVASSFSIFGAAPGSTASGSIFGSSSTGNVGAGLFGSTSSSGESNAVGTSSIFGFGASGGNSGAGASIFAFGAASSGSSASGGSGAFSFGSGAQTPGDGDTNKKKRRAE</sequence>
<dbReference type="OrthoDB" id="440193at2759"/>
<feature type="region of interest" description="Disordered" evidence="1">
    <location>
        <begin position="814"/>
        <end position="833"/>
    </location>
</feature>
<evidence type="ECO:0000259" key="2">
    <source>
        <dbReference type="Pfam" id="PF08911"/>
    </source>
</evidence>
<feature type="region of interest" description="Disordered" evidence="1">
    <location>
        <begin position="1150"/>
        <end position="1185"/>
    </location>
</feature>
<dbReference type="Proteomes" id="UP000654075">
    <property type="component" value="Unassembled WGS sequence"/>
</dbReference>
<comment type="caution">
    <text evidence="3">The sequence shown here is derived from an EMBL/GenBank/DDBJ whole genome shotgun (WGS) entry which is preliminary data.</text>
</comment>
<evidence type="ECO:0000313" key="3">
    <source>
        <dbReference type="EMBL" id="CAE8584169.1"/>
    </source>
</evidence>
<proteinExistence type="predicted"/>
<feature type="non-terminal residue" evidence="3">
    <location>
        <position position="1185"/>
    </location>
</feature>
<feature type="compositionally biased region" description="Acidic residues" evidence="1">
    <location>
        <begin position="784"/>
        <end position="794"/>
    </location>
</feature>
<name>A0A813DEZ0_POLGL</name>
<evidence type="ECO:0000313" key="4">
    <source>
        <dbReference type="Proteomes" id="UP000654075"/>
    </source>
</evidence>
<feature type="compositionally biased region" description="Basic and acidic residues" evidence="1">
    <location>
        <begin position="27"/>
        <end position="39"/>
    </location>
</feature>
<dbReference type="EMBL" id="CAJNNV010001036">
    <property type="protein sequence ID" value="CAE8584169.1"/>
    <property type="molecule type" value="Genomic_DNA"/>
</dbReference>